<sequence>MVHFANLSTLFLPFVAVSLLLSQVGAEATQHFSFARWVDDISANPDTALSPEQAWQAYLDSAAGKDSGTSPAPGPEKRWDSQVTCRDKNRGKEAEAVYCIKILHATVNYIRAIRLPANNMIIAPYITAGTDLGEDETKLPTCESVAQTVGVILDTCTRESDKTVSGWREKELTGLKVGVSVIAAQTFMIE</sequence>
<reference evidence="3" key="1">
    <citation type="journal article" date="2023" name="Mol. Phylogenet. Evol.">
        <title>Genome-scale phylogeny and comparative genomics of the fungal order Sordariales.</title>
        <authorList>
            <person name="Hensen N."/>
            <person name="Bonometti L."/>
            <person name="Westerberg I."/>
            <person name="Brannstrom I.O."/>
            <person name="Guillou S."/>
            <person name="Cros-Aarteil S."/>
            <person name="Calhoun S."/>
            <person name="Haridas S."/>
            <person name="Kuo A."/>
            <person name="Mondo S."/>
            <person name="Pangilinan J."/>
            <person name="Riley R."/>
            <person name="LaButti K."/>
            <person name="Andreopoulos B."/>
            <person name="Lipzen A."/>
            <person name="Chen C."/>
            <person name="Yan M."/>
            <person name="Daum C."/>
            <person name="Ng V."/>
            <person name="Clum A."/>
            <person name="Steindorff A."/>
            <person name="Ohm R.A."/>
            <person name="Martin F."/>
            <person name="Silar P."/>
            <person name="Natvig D.O."/>
            <person name="Lalanne C."/>
            <person name="Gautier V."/>
            <person name="Ament-Velasquez S.L."/>
            <person name="Kruys A."/>
            <person name="Hutchinson M.I."/>
            <person name="Powell A.J."/>
            <person name="Barry K."/>
            <person name="Miller A.N."/>
            <person name="Grigoriev I.V."/>
            <person name="Debuchy R."/>
            <person name="Gladieux P."/>
            <person name="Hiltunen Thoren M."/>
            <person name="Johannesson H."/>
        </authorList>
    </citation>
    <scope>NUCLEOTIDE SEQUENCE</scope>
    <source>
        <strain evidence="3">CBS 560.94</strain>
    </source>
</reference>
<proteinExistence type="predicted"/>
<feature type="compositionally biased region" description="Basic and acidic residues" evidence="1">
    <location>
        <begin position="75"/>
        <end position="85"/>
    </location>
</feature>
<evidence type="ECO:0000256" key="2">
    <source>
        <dbReference type="SAM" id="SignalP"/>
    </source>
</evidence>
<evidence type="ECO:0000313" key="3">
    <source>
        <dbReference type="EMBL" id="KAK3345689.1"/>
    </source>
</evidence>
<organism evidence="3 4">
    <name type="scientific">Neurospora tetraspora</name>
    <dbReference type="NCBI Taxonomy" id="94610"/>
    <lineage>
        <taxon>Eukaryota</taxon>
        <taxon>Fungi</taxon>
        <taxon>Dikarya</taxon>
        <taxon>Ascomycota</taxon>
        <taxon>Pezizomycotina</taxon>
        <taxon>Sordariomycetes</taxon>
        <taxon>Sordariomycetidae</taxon>
        <taxon>Sordariales</taxon>
        <taxon>Sordariaceae</taxon>
        <taxon>Neurospora</taxon>
    </lineage>
</organism>
<keyword evidence="4" id="KW-1185">Reference proteome</keyword>
<keyword evidence="2" id="KW-0732">Signal</keyword>
<evidence type="ECO:0000256" key="1">
    <source>
        <dbReference type="SAM" id="MobiDB-lite"/>
    </source>
</evidence>
<comment type="caution">
    <text evidence="3">The sequence shown here is derived from an EMBL/GenBank/DDBJ whole genome shotgun (WGS) entry which is preliminary data.</text>
</comment>
<dbReference type="PANTHER" id="PTHR39603:SF1">
    <property type="entry name" value="CYANOVIRIN-N DOMAIN-CONTAINING PROTEIN"/>
    <property type="match status" value="1"/>
</dbReference>
<feature type="signal peptide" evidence="2">
    <location>
        <begin position="1"/>
        <end position="26"/>
    </location>
</feature>
<feature type="region of interest" description="Disordered" evidence="1">
    <location>
        <begin position="63"/>
        <end position="85"/>
    </location>
</feature>
<dbReference type="Proteomes" id="UP001278500">
    <property type="component" value="Unassembled WGS sequence"/>
</dbReference>
<name>A0AAE0JG48_9PEZI</name>
<dbReference type="EMBL" id="JAUEPP010000004">
    <property type="protein sequence ID" value="KAK3345689.1"/>
    <property type="molecule type" value="Genomic_DNA"/>
</dbReference>
<reference evidence="3" key="2">
    <citation type="submission" date="2023-06" db="EMBL/GenBank/DDBJ databases">
        <authorList>
            <consortium name="Lawrence Berkeley National Laboratory"/>
            <person name="Haridas S."/>
            <person name="Hensen N."/>
            <person name="Bonometti L."/>
            <person name="Westerberg I."/>
            <person name="Brannstrom I.O."/>
            <person name="Guillou S."/>
            <person name="Cros-Aarteil S."/>
            <person name="Calhoun S."/>
            <person name="Kuo A."/>
            <person name="Mondo S."/>
            <person name="Pangilinan J."/>
            <person name="Riley R."/>
            <person name="Labutti K."/>
            <person name="Andreopoulos B."/>
            <person name="Lipzen A."/>
            <person name="Chen C."/>
            <person name="Yanf M."/>
            <person name="Daum C."/>
            <person name="Ng V."/>
            <person name="Clum A."/>
            <person name="Steindorff A."/>
            <person name="Ohm R."/>
            <person name="Martin F."/>
            <person name="Silar P."/>
            <person name="Natvig D."/>
            <person name="Lalanne C."/>
            <person name="Gautier V."/>
            <person name="Ament-Velasquez S.L."/>
            <person name="Kruys A."/>
            <person name="Hutchinson M.I."/>
            <person name="Powell A.J."/>
            <person name="Barry K."/>
            <person name="Miller A.N."/>
            <person name="Grigoriev I.V."/>
            <person name="Debuchy R."/>
            <person name="Gladieux P."/>
            <person name="Thoren M.H."/>
            <person name="Johannesson H."/>
        </authorList>
    </citation>
    <scope>NUCLEOTIDE SEQUENCE</scope>
    <source>
        <strain evidence="3">CBS 560.94</strain>
    </source>
</reference>
<evidence type="ECO:0008006" key="5">
    <source>
        <dbReference type="Google" id="ProtNLM"/>
    </source>
</evidence>
<dbReference type="GeneID" id="87865457"/>
<feature type="chain" id="PRO_5042043287" description="Ecp2 effector protein domain-containing protein" evidence="2">
    <location>
        <begin position="27"/>
        <end position="190"/>
    </location>
</feature>
<protein>
    <recommendedName>
        <fullName evidence="5">Ecp2 effector protein domain-containing protein</fullName>
    </recommendedName>
</protein>
<dbReference type="PANTHER" id="PTHR39603">
    <property type="entry name" value="CYANOVIRIN-N DOMAIN-CONTAINING PROTEIN"/>
    <property type="match status" value="1"/>
</dbReference>
<accession>A0AAE0JG48</accession>
<dbReference type="RefSeq" id="XP_062682302.1">
    <property type="nucleotide sequence ID" value="XM_062828303.1"/>
</dbReference>
<evidence type="ECO:0000313" key="4">
    <source>
        <dbReference type="Proteomes" id="UP001278500"/>
    </source>
</evidence>
<gene>
    <name evidence="3" type="ORF">B0H65DRAFT_509317</name>
</gene>
<dbReference type="AlphaFoldDB" id="A0AAE0JG48"/>